<dbReference type="EMBL" id="VSSQ01062859">
    <property type="protein sequence ID" value="MPN15971.1"/>
    <property type="molecule type" value="Genomic_DNA"/>
</dbReference>
<sequence>MDVARGRGFRGVDVGMSIDPDDRHLIAERFGYSSQRTQSERVISTHHEGKSAFGQGGDNLVCQVSVGVYDAIEIFHVGMSKVFILRLNDRYWNETAITNLIAG</sequence>
<evidence type="ECO:0000313" key="1">
    <source>
        <dbReference type="EMBL" id="MPN15971.1"/>
    </source>
</evidence>
<accession>A0A645FNI3</accession>
<gene>
    <name evidence="1" type="ORF">SDC9_163307</name>
</gene>
<dbReference type="AlphaFoldDB" id="A0A645FNI3"/>
<proteinExistence type="predicted"/>
<organism evidence="1">
    <name type="scientific">bioreactor metagenome</name>
    <dbReference type="NCBI Taxonomy" id="1076179"/>
    <lineage>
        <taxon>unclassified sequences</taxon>
        <taxon>metagenomes</taxon>
        <taxon>ecological metagenomes</taxon>
    </lineage>
</organism>
<name>A0A645FNI3_9ZZZZ</name>
<protein>
    <submittedName>
        <fullName evidence="1">Uncharacterized protein</fullName>
    </submittedName>
</protein>
<reference evidence="1" key="1">
    <citation type="submission" date="2019-08" db="EMBL/GenBank/DDBJ databases">
        <authorList>
            <person name="Kucharzyk K."/>
            <person name="Murdoch R.W."/>
            <person name="Higgins S."/>
            <person name="Loffler F."/>
        </authorList>
    </citation>
    <scope>NUCLEOTIDE SEQUENCE</scope>
</reference>
<comment type="caution">
    <text evidence="1">The sequence shown here is derived from an EMBL/GenBank/DDBJ whole genome shotgun (WGS) entry which is preliminary data.</text>
</comment>